<dbReference type="PROSITE" id="PS50983">
    <property type="entry name" value="FE_B12_PBP"/>
    <property type="match status" value="1"/>
</dbReference>
<dbReference type="SUPFAM" id="SSF53807">
    <property type="entry name" value="Helical backbone' metal receptor"/>
    <property type="match status" value="1"/>
</dbReference>
<evidence type="ECO:0000256" key="2">
    <source>
        <dbReference type="ARBA" id="ARBA00008814"/>
    </source>
</evidence>
<dbReference type="Proteomes" id="UP000075418">
    <property type="component" value="Unassembled WGS sequence"/>
</dbReference>
<evidence type="ECO:0000256" key="4">
    <source>
        <dbReference type="ARBA" id="ARBA00022729"/>
    </source>
</evidence>
<evidence type="ECO:0000259" key="6">
    <source>
        <dbReference type="PROSITE" id="PS50983"/>
    </source>
</evidence>
<evidence type="ECO:0000313" key="7">
    <source>
        <dbReference type="EMBL" id="KYH14556.1"/>
    </source>
</evidence>
<evidence type="ECO:0000256" key="5">
    <source>
        <dbReference type="SAM" id="SignalP"/>
    </source>
</evidence>
<proteinExistence type="inferred from homology"/>
<dbReference type="Pfam" id="PF01497">
    <property type="entry name" value="Peripla_BP_2"/>
    <property type="match status" value="1"/>
</dbReference>
<feature type="domain" description="Fe/B12 periplasmic-binding" evidence="6">
    <location>
        <begin position="68"/>
        <end position="335"/>
    </location>
</feature>
<dbReference type="AlphaFoldDB" id="A0A151A5C9"/>
<evidence type="ECO:0000256" key="3">
    <source>
        <dbReference type="ARBA" id="ARBA00022448"/>
    </source>
</evidence>
<evidence type="ECO:0000256" key="1">
    <source>
        <dbReference type="ARBA" id="ARBA00004196"/>
    </source>
</evidence>
<comment type="subcellular location">
    <subcellularLocation>
        <location evidence="1">Cell envelope</location>
    </subcellularLocation>
</comment>
<dbReference type="GO" id="GO:1901678">
    <property type="term" value="P:iron coordination entity transport"/>
    <property type="evidence" value="ECO:0007669"/>
    <property type="project" value="UniProtKB-ARBA"/>
</dbReference>
<dbReference type="RefSeq" id="WP_061854727.1">
    <property type="nucleotide sequence ID" value="NZ_LUGM01000002.1"/>
</dbReference>
<dbReference type="PANTHER" id="PTHR30532:SF28">
    <property type="entry name" value="PETROBACTIN-BINDING PROTEIN YCLQ"/>
    <property type="match status" value="1"/>
</dbReference>
<organism evidence="7 8">
    <name type="scientific">Staphylococcus kloosii</name>
    <dbReference type="NCBI Taxonomy" id="29384"/>
    <lineage>
        <taxon>Bacteria</taxon>
        <taxon>Bacillati</taxon>
        <taxon>Bacillota</taxon>
        <taxon>Bacilli</taxon>
        <taxon>Bacillales</taxon>
        <taxon>Staphylococcaceae</taxon>
        <taxon>Staphylococcus</taxon>
    </lineage>
</organism>
<dbReference type="PROSITE" id="PS51257">
    <property type="entry name" value="PROKAR_LIPOPROTEIN"/>
    <property type="match status" value="1"/>
</dbReference>
<keyword evidence="4 5" id="KW-0732">Signal</keyword>
<dbReference type="InterPro" id="IPR051313">
    <property type="entry name" value="Bact_iron-sidero_bind"/>
</dbReference>
<evidence type="ECO:0000313" key="8">
    <source>
        <dbReference type="Proteomes" id="UP000075418"/>
    </source>
</evidence>
<reference evidence="7 8" key="1">
    <citation type="submission" date="2016-02" db="EMBL/GenBank/DDBJ databases">
        <title>Draft genome sequence of hydrocarbon degrading Staphylococcus saprophyticus Strain CNV2, isolated from crude-oil contaminated soil from Noonmati Oil Refinery, Guwahati, Assam, India.</title>
        <authorList>
            <person name="Mukherjee A."/>
            <person name="Chettri B."/>
            <person name="Langpoklakpam J."/>
            <person name="Singh A.K."/>
            <person name="Chattopadhyay D.J."/>
        </authorList>
    </citation>
    <scope>NUCLEOTIDE SEQUENCE [LARGE SCALE GENOMIC DNA]</scope>
    <source>
        <strain evidence="7 8">CNV2</strain>
    </source>
</reference>
<accession>A0A151A5C9</accession>
<dbReference type="Gene3D" id="3.40.50.1980">
    <property type="entry name" value="Nitrogenase molybdenum iron protein domain"/>
    <property type="match status" value="2"/>
</dbReference>
<gene>
    <name evidence="7" type="ORF">A0131_07180</name>
</gene>
<dbReference type="EMBL" id="LUGM01000002">
    <property type="protein sequence ID" value="KYH14556.1"/>
    <property type="molecule type" value="Genomic_DNA"/>
</dbReference>
<comment type="caution">
    <text evidence="7">The sequence shown here is derived from an EMBL/GenBank/DDBJ whole genome shotgun (WGS) entry which is preliminary data.</text>
</comment>
<dbReference type="InterPro" id="IPR002491">
    <property type="entry name" value="ABC_transptr_periplasmic_BD"/>
</dbReference>
<feature type="chain" id="PRO_5007577611" evidence="5">
    <location>
        <begin position="24"/>
        <end position="335"/>
    </location>
</feature>
<dbReference type="GO" id="GO:0030288">
    <property type="term" value="C:outer membrane-bounded periplasmic space"/>
    <property type="evidence" value="ECO:0007669"/>
    <property type="project" value="TreeGrafter"/>
</dbReference>
<protein>
    <submittedName>
        <fullName evidence="7">Transferrin-binding protein</fullName>
    </submittedName>
</protein>
<keyword evidence="3" id="KW-0813">Transport</keyword>
<dbReference type="PANTHER" id="PTHR30532">
    <property type="entry name" value="IRON III DICITRATE-BINDING PERIPLASMIC PROTEIN"/>
    <property type="match status" value="1"/>
</dbReference>
<sequence>MKKLCIAIMMLIVTIFITGCGNATQSKDQQKSKTVSIKHAYEFKDKNNDHNRGTIKKETIEVPINPKRVAVMDYGALDTMKSLKLEDKIVAISKGQNSSFLPTSLAEFKDDKYLNLGNPGRPNYDNLAKAKPEVIFASFRQAHTATLDEMKKAAPNAKIIFVSPHYDNYIESVKNNALIIGKIFNKENAVNKINTKLDKKLAETKKVINNDKVLFLNVDDKSIKAFGSSGRFGGFLNEALGINHADKDMKANSKGAVISYEYLVRKNPDKIFVINRGKNAKTNELPESLNNPVIQDVKAVKNNEITLFEANKWFFNEGGVQATIDQMEDVKKAFK</sequence>
<feature type="signal peptide" evidence="5">
    <location>
        <begin position="1"/>
        <end position="23"/>
    </location>
</feature>
<comment type="similarity">
    <text evidence="2">Belongs to the bacterial solute-binding protein 8 family.</text>
</comment>
<name>A0A151A5C9_9STAP</name>